<dbReference type="EC" id="4.2.1.75" evidence="1"/>
<evidence type="ECO:0000313" key="1">
    <source>
        <dbReference type="EMBL" id="MET3770719.1"/>
    </source>
</evidence>
<evidence type="ECO:0000313" key="2">
    <source>
        <dbReference type="Proteomes" id="UP001549207"/>
    </source>
</evidence>
<dbReference type="EMBL" id="JBEPNJ010000001">
    <property type="protein sequence ID" value="MET3770719.1"/>
    <property type="molecule type" value="Genomic_DNA"/>
</dbReference>
<protein>
    <submittedName>
        <fullName evidence="1">Uroporphyrinogen-III synthase</fullName>
        <ecNumber evidence="1">4.2.1.75</ecNumber>
    </submittedName>
</protein>
<name>A0ACC6TAI3_9MICC</name>
<keyword evidence="2" id="KW-1185">Reference proteome</keyword>
<comment type="caution">
    <text evidence="1">The sequence shown here is derived from an EMBL/GenBank/DDBJ whole genome shotgun (WGS) entry which is preliminary data.</text>
</comment>
<proteinExistence type="predicted"/>
<reference evidence="1" key="1">
    <citation type="submission" date="2024-06" db="EMBL/GenBank/DDBJ databases">
        <title>Genomic Encyclopedia of Type Strains, Phase IV (KMG-IV): sequencing the most valuable type-strain genomes for metagenomic binning, comparative biology and taxonomic classification.</title>
        <authorList>
            <person name="Goeker M."/>
        </authorList>
    </citation>
    <scope>NUCLEOTIDE SEQUENCE</scope>
    <source>
        <strain evidence="1">SJCon</strain>
    </source>
</reference>
<sequence length="302" mass="30062">MGMPTGASGQGKPLAGARVLITRSPERSLELVAALEKAGATAMLLPLIDFERAPDQHSLDVACDALGAGAFDWLVLTSATTGHVLLGKARDRGLSLRQWIPAGIRIAAVGPATRRLLESNGLGVDLTPRGEQSAAGLLEVWPGGGRVLLPQADIAAPALAEGLGAAGSKVTVVAAYRTVDYPAAAERRLAVPVEDGGPGQVPPSYSLLSPAAARAGIADGSIDAVLAASPSAVRRIADLAPLHGCRLVAIGRSTAEQAAALGLQVAAVAAEPTPEGLADAVGAALGTAGPAGAPNPNLPGTT</sequence>
<dbReference type="Proteomes" id="UP001549207">
    <property type="component" value="Unassembled WGS sequence"/>
</dbReference>
<accession>A0ACC6TAI3</accession>
<gene>
    <name evidence="1" type="ORF">ABIC98_000343</name>
</gene>
<keyword evidence="1" id="KW-0456">Lyase</keyword>
<organism evidence="1 2">
    <name type="scientific">Arthrobacter nitrophenolicus</name>
    <dbReference type="NCBI Taxonomy" id="683150"/>
    <lineage>
        <taxon>Bacteria</taxon>
        <taxon>Bacillati</taxon>
        <taxon>Actinomycetota</taxon>
        <taxon>Actinomycetes</taxon>
        <taxon>Micrococcales</taxon>
        <taxon>Micrococcaceae</taxon>
        <taxon>Arthrobacter</taxon>
    </lineage>
</organism>